<feature type="transmembrane region" description="Helical" evidence="8">
    <location>
        <begin position="76"/>
        <end position="98"/>
    </location>
</feature>
<dbReference type="InterPro" id="IPR003663">
    <property type="entry name" value="Sugar/inositol_transpt"/>
</dbReference>
<dbReference type="Proteomes" id="UP000036681">
    <property type="component" value="Unplaced"/>
</dbReference>
<evidence type="ECO:0000256" key="5">
    <source>
        <dbReference type="ARBA" id="ARBA00022989"/>
    </source>
</evidence>
<keyword evidence="4 8" id="KW-0812">Transmembrane</keyword>
<dbReference type="GO" id="GO:0005886">
    <property type="term" value="C:plasma membrane"/>
    <property type="evidence" value="ECO:0007669"/>
    <property type="project" value="UniProtKB-SubCell"/>
</dbReference>
<feature type="transmembrane region" description="Helical" evidence="8">
    <location>
        <begin position="384"/>
        <end position="406"/>
    </location>
</feature>
<dbReference type="PRINTS" id="PR00171">
    <property type="entry name" value="SUGRTRNSPORT"/>
</dbReference>
<dbReference type="InterPro" id="IPR005828">
    <property type="entry name" value="MFS_sugar_transport-like"/>
</dbReference>
<accession>A0A0M3IES3</accession>
<evidence type="ECO:0000256" key="7">
    <source>
        <dbReference type="RuleBase" id="RU003346"/>
    </source>
</evidence>
<evidence type="ECO:0000256" key="2">
    <source>
        <dbReference type="ARBA" id="ARBA00022448"/>
    </source>
</evidence>
<feature type="transmembrane region" description="Helical" evidence="8">
    <location>
        <begin position="349"/>
        <end position="372"/>
    </location>
</feature>
<dbReference type="PROSITE" id="PS00217">
    <property type="entry name" value="SUGAR_TRANSPORT_2"/>
    <property type="match status" value="1"/>
</dbReference>
<feature type="transmembrane region" description="Helical" evidence="8">
    <location>
        <begin position="316"/>
        <end position="337"/>
    </location>
</feature>
<proteinExistence type="inferred from homology"/>
<keyword evidence="10" id="KW-1185">Reference proteome</keyword>
<dbReference type="PANTHER" id="PTHR23503:SF8">
    <property type="entry name" value="FACILITATED GLUCOSE TRANSPORTER PROTEIN 1"/>
    <property type="match status" value="1"/>
</dbReference>
<dbReference type="AlphaFoldDB" id="A0A0M3IES3"/>
<dbReference type="PANTHER" id="PTHR23503">
    <property type="entry name" value="SOLUTE CARRIER FAMILY 2"/>
    <property type="match status" value="1"/>
</dbReference>
<feature type="transmembrane region" description="Helical" evidence="8">
    <location>
        <begin position="448"/>
        <end position="468"/>
    </location>
</feature>
<dbReference type="InterPro" id="IPR020846">
    <property type="entry name" value="MFS_dom"/>
</dbReference>
<keyword evidence="6 8" id="KW-0472">Membrane</keyword>
<feature type="domain" description="Major facilitator superfamily (MFS) profile" evidence="9">
    <location>
        <begin position="27"/>
        <end position="472"/>
    </location>
</feature>
<keyword evidence="2 7" id="KW-0813">Transport</keyword>
<evidence type="ECO:0000256" key="1">
    <source>
        <dbReference type="ARBA" id="ARBA00004651"/>
    </source>
</evidence>
<comment type="similarity">
    <text evidence="7">Belongs to the major facilitator superfamily. Sugar transporter (TC 2.A.1.1) family.</text>
</comment>
<feature type="transmembrane region" description="Helical" evidence="8">
    <location>
        <begin position="169"/>
        <end position="189"/>
    </location>
</feature>
<dbReference type="FunFam" id="1.20.1250.20:FF:001511">
    <property type="entry name" value="Solute carrier family 2, facilitated glucose transporter member 5"/>
    <property type="match status" value="1"/>
</dbReference>
<sequence>MISHNTADAFDYCQTAGGYTGALLLAVFASTIGGSFQFGYHIGCINVPQQVIKEWYVDSHEHLFGNRPAIEDIAKVQWSITVGLFAVGGMIGGLLSGWVADRLGRKGAMFANNVLAVIAAILMASARYVNIYPLIMIGRVVIGINCGISSGLVPMYLTEISPVNLRGAIGSVNQLLVTIAILFSQIIGLPQVLGTRQLWPLIFGKEKFGAALSSRIKSSRVEIPSSAEDCSLIHGRTGDTPNVHITVSAEMDVMREEAATMAATEKVSMPDLFKGDYRWPMFIAIMMMMAQQFSGINVAMFFSTAIFEGAGLGANAIYATLGMGLCNVIMTLISVYLVDHPKFGRRLLLLIGLAGMMVTSILLTVSITLYNADKVNNRWASYPSMVFVFLFVIAFATGPGSIPWFFVSELFDSGARGAANSIAANVNWTSNFIVGTSWEFLNQTLNQYAFLLFAGFLAFFIFFTWVYVPETKGRSVEDINAEMKRGKSIWARRAKQ</sequence>
<feature type="transmembrane region" description="Helical" evidence="8">
    <location>
        <begin position="135"/>
        <end position="157"/>
    </location>
</feature>
<dbReference type="InterPro" id="IPR045263">
    <property type="entry name" value="GLUT"/>
</dbReference>
<dbReference type="WBParaSite" id="ALUE_0001662801-mRNA-1">
    <property type="protein sequence ID" value="ALUE_0001662801-mRNA-1"/>
    <property type="gene ID" value="ALUE_0001662801"/>
</dbReference>
<evidence type="ECO:0000256" key="8">
    <source>
        <dbReference type="SAM" id="Phobius"/>
    </source>
</evidence>
<evidence type="ECO:0000313" key="11">
    <source>
        <dbReference type="WBParaSite" id="ALUE_0001662801-mRNA-1"/>
    </source>
</evidence>
<feature type="transmembrane region" description="Helical" evidence="8">
    <location>
        <begin position="110"/>
        <end position="129"/>
    </location>
</feature>
<dbReference type="InterPro" id="IPR036259">
    <property type="entry name" value="MFS_trans_sf"/>
</dbReference>
<dbReference type="InterPro" id="IPR005829">
    <property type="entry name" value="Sugar_transporter_CS"/>
</dbReference>
<evidence type="ECO:0000256" key="3">
    <source>
        <dbReference type="ARBA" id="ARBA00022475"/>
    </source>
</evidence>
<evidence type="ECO:0000256" key="6">
    <source>
        <dbReference type="ARBA" id="ARBA00023136"/>
    </source>
</evidence>
<reference evidence="11" key="1">
    <citation type="submission" date="2017-02" db="UniProtKB">
        <authorList>
            <consortium name="WormBaseParasite"/>
        </authorList>
    </citation>
    <scope>IDENTIFICATION</scope>
</reference>
<evidence type="ECO:0000259" key="9">
    <source>
        <dbReference type="PROSITE" id="PS50850"/>
    </source>
</evidence>
<dbReference type="Pfam" id="PF00083">
    <property type="entry name" value="Sugar_tr"/>
    <property type="match status" value="1"/>
</dbReference>
<dbReference type="PROSITE" id="PS50850">
    <property type="entry name" value="MFS"/>
    <property type="match status" value="1"/>
</dbReference>
<dbReference type="Gene3D" id="1.20.1250.20">
    <property type="entry name" value="MFS general substrate transporter like domains"/>
    <property type="match status" value="1"/>
</dbReference>
<comment type="subcellular location">
    <subcellularLocation>
        <location evidence="1">Cell membrane</location>
        <topology evidence="1">Multi-pass membrane protein</topology>
    </subcellularLocation>
</comment>
<dbReference type="GO" id="GO:0005353">
    <property type="term" value="F:fructose transmembrane transporter activity"/>
    <property type="evidence" value="ECO:0007669"/>
    <property type="project" value="UniProtKB-ARBA"/>
</dbReference>
<keyword evidence="3" id="KW-1003">Cell membrane</keyword>
<dbReference type="SUPFAM" id="SSF103473">
    <property type="entry name" value="MFS general substrate transporter"/>
    <property type="match status" value="1"/>
</dbReference>
<evidence type="ECO:0000256" key="4">
    <source>
        <dbReference type="ARBA" id="ARBA00022692"/>
    </source>
</evidence>
<feature type="transmembrane region" description="Helical" evidence="8">
    <location>
        <begin position="279"/>
        <end position="304"/>
    </location>
</feature>
<protein>
    <submittedName>
        <fullName evidence="11">MFS domain-containing protein</fullName>
    </submittedName>
</protein>
<evidence type="ECO:0000313" key="10">
    <source>
        <dbReference type="Proteomes" id="UP000036681"/>
    </source>
</evidence>
<keyword evidence="5 8" id="KW-1133">Transmembrane helix</keyword>
<dbReference type="GO" id="GO:1990539">
    <property type="term" value="P:fructose import across plasma membrane"/>
    <property type="evidence" value="ECO:0007669"/>
    <property type="project" value="UniProtKB-ARBA"/>
</dbReference>
<organism evidence="10 11">
    <name type="scientific">Ascaris lumbricoides</name>
    <name type="common">Giant roundworm</name>
    <dbReference type="NCBI Taxonomy" id="6252"/>
    <lineage>
        <taxon>Eukaryota</taxon>
        <taxon>Metazoa</taxon>
        <taxon>Ecdysozoa</taxon>
        <taxon>Nematoda</taxon>
        <taxon>Chromadorea</taxon>
        <taxon>Rhabditida</taxon>
        <taxon>Spirurina</taxon>
        <taxon>Ascaridomorpha</taxon>
        <taxon>Ascaridoidea</taxon>
        <taxon>Ascarididae</taxon>
        <taxon>Ascaris</taxon>
    </lineage>
</organism>
<name>A0A0M3IES3_ASCLU</name>
<dbReference type="NCBIfam" id="TIGR00879">
    <property type="entry name" value="SP"/>
    <property type="match status" value="1"/>
</dbReference>
<dbReference type="PROSITE" id="PS00216">
    <property type="entry name" value="SUGAR_TRANSPORT_1"/>
    <property type="match status" value="1"/>
</dbReference>